<gene>
    <name evidence="3" type="primary">BEP3</name>
</gene>
<keyword evidence="1" id="KW-0732">Signal</keyword>
<dbReference type="PROSITE" id="PS50213">
    <property type="entry name" value="FAS1"/>
    <property type="match status" value="1"/>
</dbReference>
<dbReference type="EMBL" id="L33983">
    <property type="protein sequence ID" value="AAA91872.1"/>
    <property type="molecule type" value="mRNA"/>
</dbReference>
<organism evidence="3">
    <name type="scientific">Paracentrotus lividus</name>
    <name type="common">Common sea urchin</name>
    <dbReference type="NCBI Taxonomy" id="7656"/>
    <lineage>
        <taxon>Eukaryota</taxon>
        <taxon>Metazoa</taxon>
        <taxon>Echinodermata</taxon>
        <taxon>Eleutherozoa</taxon>
        <taxon>Echinozoa</taxon>
        <taxon>Echinoidea</taxon>
        <taxon>Euechinoidea</taxon>
        <taxon>Echinacea</taxon>
        <taxon>Camarodonta</taxon>
        <taxon>Echinidea</taxon>
        <taxon>Echinidae</taxon>
        <taxon>Paracentrotus</taxon>
    </lineage>
</organism>
<protein>
    <submittedName>
        <fullName evidence="3">Cell surface protein</fullName>
    </submittedName>
</protein>
<dbReference type="InterPro" id="IPR036378">
    <property type="entry name" value="FAS1_dom_sf"/>
</dbReference>
<evidence type="ECO:0000259" key="2">
    <source>
        <dbReference type="PROSITE" id="PS50213"/>
    </source>
</evidence>
<feature type="domain" description="FAS1" evidence="2">
    <location>
        <begin position="208"/>
        <end position="344"/>
    </location>
</feature>
<evidence type="ECO:0000256" key="1">
    <source>
        <dbReference type="SAM" id="SignalP"/>
    </source>
</evidence>
<dbReference type="InterPro" id="IPR000782">
    <property type="entry name" value="FAS1_domain"/>
</dbReference>
<dbReference type="Pfam" id="PF02469">
    <property type="entry name" value="Fasciclin"/>
    <property type="match status" value="1"/>
</dbReference>
<dbReference type="SUPFAM" id="SSF82153">
    <property type="entry name" value="FAS1 domain"/>
    <property type="match status" value="1"/>
</dbReference>
<sequence length="370" mass="42282">MQSIIALLAVLVGVAFAHRMDISSDDLDKSNKDISAKEYLKKIQNSLASWCKAYDLCSKDVHDEYLIAKLPALGRNEDSSSHSQVTKRDMRTYELNRLPDTACQELTPTGSTYNWSYRLPRIALTLKVGIRLSSSLVQPRLIRITTLMVYTNRGTTLVSNMQIDKQCGRAWRLLVTRCSCKVRRGNVSIFTARSLHSSRQSHLYPLPIGNVIQTVADVIPFCVQRSRQTQLNFRLLLKKRLITVLVPTNRLSSSSFWIFSKRRRTKRAASSKLQTARIYGDLQDVNTVMSYRQRITSQQGDEISWTLNEVIVLNREDISLSRSPCTPSRHPTNHGVIHVIDQVLVHHEFLLTRTWSTSISQFIFSHETFS</sequence>
<name>Q26049_PARLI</name>
<feature type="signal peptide" evidence="1">
    <location>
        <begin position="1"/>
        <end position="17"/>
    </location>
</feature>
<proteinExistence type="evidence at transcript level"/>
<accession>Q26049</accession>
<evidence type="ECO:0000313" key="3">
    <source>
        <dbReference type="EMBL" id="AAA91872.1"/>
    </source>
</evidence>
<dbReference type="AlphaFoldDB" id="Q26049"/>
<feature type="chain" id="PRO_5004202813" evidence="1">
    <location>
        <begin position="18"/>
        <end position="370"/>
    </location>
</feature>
<reference evidence="3" key="1">
    <citation type="submission" date="1996-03" db="EMBL/GenBank/DDBJ databases">
        <title>Cloning, expression and localization of a new member of a new member of P.lividus cell surface multigne family.</title>
        <authorList>
            <person name="Montana G."/>
            <person name="Romancino D.P."/>
            <person name="Di Carlo M."/>
        </authorList>
    </citation>
    <scope>NUCLEOTIDE SEQUENCE</scope>
</reference>